<accession>A0A0K2GG15</accession>
<dbReference type="PANTHER" id="PTHR22916">
    <property type="entry name" value="GLYCOSYLTRANSFERASE"/>
    <property type="match status" value="1"/>
</dbReference>
<protein>
    <recommendedName>
        <fullName evidence="1">Glycosyltransferase 2-like domain-containing protein</fullName>
    </recommendedName>
</protein>
<evidence type="ECO:0000313" key="2">
    <source>
        <dbReference type="EMBL" id="ALA59886.1"/>
    </source>
</evidence>
<dbReference type="PATRIC" id="fig|42253.5.peg.3447"/>
<gene>
    <name evidence="2" type="ORF">NITMOv2_3494</name>
</gene>
<evidence type="ECO:0000313" key="3">
    <source>
        <dbReference type="Proteomes" id="UP000069205"/>
    </source>
</evidence>
<dbReference type="InterPro" id="IPR001173">
    <property type="entry name" value="Glyco_trans_2-like"/>
</dbReference>
<name>A0A0K2GG15_NITMO</name>
<evidence type="ECO:0000259" key="1">
    <source>
        <dbReference type="Pfam" id="PF00535"/>
    </source>
</evidence>
<dbReference type="STRING" id="42253.NITMOv2_3494"/>
<dbReference type="Pfam" id="PF00535">
    <property type="entry name" value="Glycos_transf_2"/>
    <property type="match status" value="1"/>
</dbReference>
<keyword evidence="3" id="KW-1185">Reference proteome</keyword>
<reference evidence="2 3" key="1">
    <citation type="journal article" date="2015" name="Proc. Natl. Acad. Sci. U.S.A.">
        <title>Expanded metabolic versatility of ubiquitous nitrite-oxidizing bacteria from the genus Nitrospira.</title>
        <authorList>
            <person name="Koch H."/>
            <person name="Lucker S."/>
            <person name="Albertsen M."/>
            <person name="Kitzinger K."/>
            <person name="Herbold C."/>
            <person name="Spieck E."/>
            <person name="Nielsen P.H."/>
            <person name="Wagner M."/>
            <person name="Daims H."/>
        </authorList>
    </citation>
    <scope>NUCLEOTIDE SEQUENCE [LARGE SCALE GENOMIC DNA]</scope>
    <source>
        <strain evidence="2 3">NSP M-1</strain>
    </source>
</reference>
<dbReference type="EMBL" id="CP011801">
    <property type="protein sequence ID" value="ALA59886.1"/>
    <property type="molecule type" value="Genomic_DNA"/>
</dbReference>
<sequence length="310" mass="35886">MLMSVCIPTYGQTRQLKRTLDSLLGQDLQDVEIVIRDDNSDAETEKMVAAYRGKLPIRYFRLRKEGVDRAFMFLSREAEGNFVWWFGDDVFCPGAIGNVMKVLMTHPTIDFMYINSTDLSGAEYSVQICGSRMVKDRNEMLAQLKDQLGFCSAMLFKREILLTGMDRAEQFIGTSWVTLFLSLNALVVGRTFYLLDGKNFLSDPKPPGETRWYDSFEVHGINYSIVARQFEEFFDRKILKRVLAYKFGRSWRAVVVERAQGFTTGFACASPKMVKMAKLYWNYPEFYLASILMLMPRPILRLCYALYKRT</sequence>
<dbReference type="Proteomes" id="UP000069205">
    <property type="component" value="Chromosome"/>
</dbReference>
<dbReference type="AlphaFoldDB" id="A0A0K2GG15"/>
<dbReference type="KEGG" id="nmv:NITMOv2_3494"/>
<feature type="domain" description="Glycosyltransferase 2-like" evidence="1">
    <location>
        <begin position="4"/>
        <end position="161"/>
    </location>
</feature>
<dbReference type="Gene3D" id="3.90.550.10">
    <property type="entry name" value="Spore Coat Polysaccharide Biosynthesis Protein SpsA, Chain A"/>
    <property type="match status" value="1"/>
</dbReference>
<organism evidence="2 3">
    <name type="scientific">Nitrospira moscoviensis</name>
    <dbReference type="NCBI Taxonomy" id="42253"/>
    <lineage>
        <taxon>Bacteria</taxon>
        <taxon>Pseudomonadati</taxon>
        <taxon>Nitrospirota</taxon>
        <taxon>Nitrospiria</taxon>
        <taxon>Nitrospirales</taxon>
        <taxon>Nitrospiraceae</taxon>
        <taxon>Nitrospira</taxon>
    </lineage>
</organism>
<dbReference type="GO" id="GO:0016758">
    <property type="term" value="F:hexosyltransferase activity"/>
    <property type="evidence" value="ECO:0007669"/>
    <property type="project" value="UniProtKB-ARBA"/>
</dbReference>
<dbReference type="InterPro" id="IPR029044">
    <property type="entry name" value="Nucleotide-diphossugar_trans"/>
</dbReference>
<proteinExistence type="predicted"/>
<dbReference type="CDD" id="cd00761">
    <property type="entry name" value="Glyco_tranf_GTA_type"/>
    <property type="match status" value="1"/>
</dbReference>
<dbReference type="SUPFAM" id="SSF53448">
    <property type="entry name" value="Nucleotide-diphospho-sugar transferases"/>
    <property type="match status" value="1"/>
</dbReference>
<dbReference type="OrthoDB" id="9785185at2"/>
<dbReference type="PANTHER" id="PTHR22916:SF3">
    <property type="entry name" value="UDP-GLCNAC:BETAGAL BETA-1,3-N-ACETYLGLUCOSAMINYLTRANSFERASE-LIKE PROTEIN 1"/>
    <property type="match status" value="1"/>
</dbReference>